<evidence type="ECO:0000256" key="1">
    <source>
        <dbReference type="SAM" id="MobiDB-lite"/>
    </source>
</evidence>
<organism evidence="2 3">
    <name type="scientific">Mycoemilia scoparia</name>
    <dbReference type="NCBI Taxonomy" id="417184"/>
    <lineage>
        <taxon>Eukaryota</taxon>
        <taxon>Fungi</taxon>
        <taxon>Fungi incertae sedis</taxon>
        <taxon>Zoopagomycota</taxon>
        <taxon>Kickxellomycotina</taxon>
        <taxon>Kickxellomycetes</taxon>
        <taxon>Kickxellales</taxon>
        <taxon>Kickxellaceae</taxon>
        <taxon>Mycoemilia</taxon>
    </lineage>
</organism>
<sequence length="57" mass="6008">MTLNASPIPPNDLHAHHHHGNMKRDAGGIVGDLLRGLLGGDIPIPKNQLDKVPMGGI</sequence>
<proteinExistence type="predicted"/>
<dbReference type="EMBL" id="JANBPU010000444">
    <property type="protein sequence ID" value="KAJ1911483.1"/>
    <property type="molecule type" value="Genomic_DNA"/>
</dbReference>
<comment type="caution">
    <text evidence="2">The sequence shown here is derived from an EMBL/GenBank/DDBJ whole genome shotgun (WGS) entry which is preliminary data.</text>
</comment>
<evidence type="ECO:0000313" key="3">
    <source>
        <dbReference type="Proteomes" id="UP001150538"/>
    </source>
</evidence>
<keyword evidence="3" id="KW-1185">Reference proteome</keyword>
<evidence type="ECO:0000313" key="2">
    <source>
        <dbReference type="EMBL" id="KAJ1911483.1"/>
    </source>
</evidence>
<dbReference type="Proteomes" id="UP001150538">
    <property type="component" value="Unassembled WGS sequence"/>
</dbReference>
<accession>A0A9W7ZKR7</accession>
<name>A0A9W7ZKR7_9FUNG</name>
<gene>
    <name evidence="2" type="ORF">H4219_005926</name>
</gene>
<reference evidence="2" key="1">
    <citation type="submission" date="2022-07" db="EMBL/GenBank/DDBJ databases">
        <title>Phylogenomic reconstructions and comparative analyses of Kickxellomycotina fungi.</title>
        <authorList>
            <person name="Reynolds N.K."/>
            <person name="Stajich J.E."/>
            <person name="Barry K."/>
            <person name="Grigoriev I.V."/>
            <person name="Crous P."/>
            <person name="Smith M.E."/>
        </authorList>
    </citation>
    <scope>NUCLEOTIDE SEQUENCE</scope>
    <source>
        <strain evidence="2">NBRC 100468</strain>
    </source>
</reference>
<protein>
    <submittedName>
        <fullName evidence="2">Uncharacterized protein</fullName>
    </submittedName>
</protein>
<feature type="region of interest" description="Disordered" evidence="1">
    <location>
        <begin position="1"/>
        <end position="26"/>
    </location>
</feature>
<dbReference type="AlphaFoldDB" id="A0A9W7ZKR7"/>
<feature type="non-terminal residue" evidence="2">
    <location>
        <position position="57"/>
    </location>
</feature>